<dbReference type="CDD" id="cd23763">
    <property type="entry name" value="ASKHA_ATPase_ROK"/>
    <property type="match status" value="1"/>
</dbReference>
<sequence>MDKFYIGIDLGGTNLKTSLFNNSFIKIHEVRVPTKAILGSDYVINKIANTVSSLLNSHNLSSKDIICIGIGVPGILDVENGISKFSPNFYNWENVNIVKFIEGTLNIPTFIDNDVRVNLYGERYFGAGKDKDNIVLLTLGTGLGSGIIIDGHILYGATSSVGEIGHMNMYRNGRSCKCGSSGCLGRYVSALGMIQTLKDKLDRGEKSIISDWINHDYNKITANMISEAFDLEDTVAISTLYETGELLGYGLVNVINMYNPEIIIIGGGMSKAGDRLLKKTREVIKNHALKISAEACSIVPAELGDSAGMIGAAFYAKCRYEKNLNY</sequence>
<dbReference type="PANTHER" id="PTHR18964:SF149">
    <property type="entry name" value="BIFUNCTIONAL UDP-N-ACETYLGLUCOSAMINE 2-EPIMERASE_N-ACETYLMANNOSAMINE KINASE"/>
    <property type="match status" value="1"/>
</dbReference>
<dbReference type="GO" id="GO:0004340">
    <property type="term" value="F:glucokinase activity"/>
    <property type="evidence" value="ECO:0007669"/>
    <property type="project" value="UniProtKB-EC"/>
</dbReference>
<accession>A0A645B8C2</accession>
<dbReference type="Gene3D" id="3.30.420.40">
    <property type="match status" value="2"/>
</dbReference>
<proteinExistence type="predicted"/>
<reference evidence="1" key="1">
    <citation type="submission" date="2019-08" db="EMBL/GenBank/DDBJ databases">
        <authorList>
            <person name="Kucharzyk K."/>
            <person name="Murdoch R.W."/>
            <person name="Higgins S."/>
            <person name="Loffler F."/>
        </authorList>
    </citation>
    <scope>NUCLEOTIDE SEQUENCE</scope>
</reference>
<dbReference type="EMBL" id="VSSQ01018466">
    <property type="protein sequence ID" value="MPM61665.1"/>
    <property type="molecule type" value="Genomic_DNA"/>
</dbReference>
<gene>
    <name evidence="1" type="primary">glcK_18</name>
    <name evidence="1" type="ORF">SDC9_108525</name>
</gene>
<dbReference type="InterPro" id="IPR043129">
    <property type="entry name" value="ATPase_NBD"/>
</dbReference>
<dbReference type="EC" id="2.7.1.2" evidence="1"/>
<protein>
    <submittedName>
        <fullName evidence="1">Glucokinase</fullName>
        <ecNumber evidence="1">2.7.1.2</ecNumber>
    </submittedName>
</protein>
<dbReference type="InterPro" id="IPR000600">
    <property type="entry name" value="ROK"/>
</dbReference>
<organism evidence="1">
    <name type="scientific">bioreactor metagenome</name>
    <dbReference type="NCBI Taxonomy" id="1076179"/>
    <lineage>
        <taxon>unclassified sequences</taxon>
        <taxon>metagenomes</taxon>
        <taxon>ecological metagenomes</taxon>
    </lineage>
</organism>
<dbReference type="PANTHER" id="PTHR18964">
    <property type="entry name" value="ROK (REPRESSOR, ORF, KINASE) FAMILY"/>
    <property type="match status" value="1"/>
</dbReference>
<comment type="caution">
    <text evidence="1">The sequence shown here is derived from an EMBL/GenBank/DDBJ whole genome shotgun (WGS) entry which is preliminary data.</text>
</comment>
<dbReference type="AlphaFoldDB" id="A0A645B8C2"/>
<dbReference type="Pfam" id="PF00480">
    <property type="entry name" value="ROK"/>
    <property type="match status" value="1"/>
</dbReference>
<evidence type="ECO:0000313" key="1">
    <source>
        <dbReference type="EMBL" id="MPM61665.1"/>
    </source>
</evidence>
<keyword evidence="1" id="KW-0418">Kinase</keyword>
<dbReference type="PROSITE" id="PS01125">
    <property type="entry name" value="ROK"/>
    <property type="match status" value="1"/>
</dbReference>
<keyword evidence="1" id="KW-0808">Transferase</keyword>
<dbReference type="SUPFAM" id="SSF53067">
    <property type="entry name" value="Actin-like ATPase domain"/>
    <property type="match status" value="1"/>
</dbReference>
<dbReference type="InterPro" id="IPR049874">
    <property type="entry name" value="ROK_cs"/>
</dbReference>
<name>A0A645B8C2_9ZZZZ</name>